<feature type="transmembrane region" description="Helical" evidence="7">
    <location>
        <begin position="356"/>
        <end position="381"/>
    </location>
</feature>
<evidence type="ECO:0000259" key="8">
    <source>
        <dbReference type="PROSITE" id="PS50850"/>
    </source>
</evidence>
<comment type="subcellular location">
    <subcellularLocation>
        <location evidence="1">Endomembrane system</location>
        <topology evidence="1">Multi-pass membrane protein</topology>
    </subcellularLocation>
</comment>
<keyword evidence="4 7" id="KW-0812">Transmembrane</keyword>
<dbReference type="PRINTS" id="PR01036">
    <property type="entry name" value="TCRTETB"/>
</dbReference>
<dbReference type="OrthoDB" id="9812221at2"/>
<feature type="transmembrane region" description="Helical" evidence="7">
    <location>
        <begin position="331"/>
        <end position="350"/>
    </location>
</feature>
<dbReference type="RefSeq" id="WP_041069468.1">
    <property type="nucleotide sequence ID" value="NZ_AP010872.1"/>
</dbReference>
<feature type="transmembrane region" description="Helical" evidence="7">
    <location>
        <begin position="402"/>
        <end position="420"/>
    </location>
</feature>
<dbReference type="KEGG" id="icp:ICMP_427"/>
<keyword evidence="2" id="KW-0813">Transport</keyword>
<feature type="transmembrane region" description="Helical" evidence="7">
    <location>
        <begin position="146"/>
        <end position="164"/>
    </location>
</feature>
<organism evidence="9 10">
    <name type="scientific">Candidatus Ishikawaella capsulata Mpkobe</name>
    <dbReference type="NCBI Taxonomy" id="476281"/>
    <lineage>
        <taxon>Bacteria</taxon>
        <taxon>Pseudomonadati</taxon>
        <taxon>Pseudomonadota</taxon>
        <taxon>Gammaproteobacteria</taxon>
        <taxon>Enterobacterales</taxon>
        <taxon>Enterobacteriaceae</taxon>
        <taxon>Candidatus Ishikawella</taxon>
    </lineage>
</organism>
<feature type="transmembrane region" description="Helical" evidence="7">
    <location>
        <begin position="82"/>
        <end position="107"/>
    </location>
</feature>
<accession>C5WD74</accession>
<feature type="transmembrane region" description="Helical" evidence="7">
    <location>
        <begin position="113"/>
        <end position="134"/>
    </location>
</feature>
<feature type="transmembrane region" description="Helical" evidence="7">
    <location>
        <begin position="458"/>
        <end position="478"/>
    </location>
</feature>
<dbReference type="Gene3D" id="1.20.1250.20">
    <property type="entry name" value="MFS general substrate transporter like domains"/>
    <property type="match status" value="1"/>
</dbReference>
<gene>
    <name evidence="9" type="primary">yebQ</name>
    <name evidence="9" type="ORF">ICMP_427</name>
</gene>
<dbReference type="SUPFAM" id="SSF103473">
    <property type="entry name" value="MFS general substrate transporter"/>
    <property type="match status" value="1"/>
</dbReference>
<evidence type="ECO:0000256" key="5">
    <source>
        <dbReference type="ARBA" id="ARBA00022989"/>
    </source>
</evidence>
<evidence type="ECO:0000256" key="7">
    <source>
        <dbReference type="SAM" id="Phobius"/>
    </source>
</evidence>
<dbReference type="AlphaFoldDB" id="C5WD74"/>
<name>C5WD74_9ENTR</name>
<keyword evidence="6 7" id="KW-0472">Membrane</keyword>
<dbReference type="PANTHER" id="PTHR23501:SF191">
    <property type="entry name" value="VACUOLAR BASIC AMINO ACID TRANSPORTER 4"/>
    <property type="match status" value="1"/>
</dbReference>
<dbReference type="Proteomes" id="UP000061704">
    <property type="component" value="Chromosome"/>
</dbReference>
<dbReference type="PROSITE" id="PS50850">
    <property type="entry name" value="MFS"/>
    <property type="match status" value="1"/>
</dbReference>
<evidence type="ECO:0000313" key="9">
    <source>
        <dbReference type="EMBL" id="BAH83280.1"/>
    </source>
</evidence>
<dbReference type="STRING" id="476281.ICMP_427"/>
<dbReference type="GO" id="GO:0012505">
    <property type="term" value="C:endomembrane system"/>
    <property type="evidence" value="ECO:0007669"/>
    <property type="project" value="UniProtKB-SubCell"/>
</dbReference>
<protein>
    <submittedName>
        <fullName evidence="9">Predicted transporter</fullName>
    </submittedName>
</protein>
<proteinExistence type="predicted"/>
<reference evidence="9 10" key="1">
    <citation type="journal article" date="2011" name="Genome Biol. Evol.">
        <title>Reductive evolution of bacterial genome in insect gut environment.</title>
        <authorList>
            <person name="Nikoh N."/>
            <person name="Hosokawa T."/>
            <person name="Ohshima K."/>
            <person name="Hattori M."/>
            <person name="Fukatsu T."/>
        </authorList>
    </citation>
    <scope>NUCLEOTIDE SEQUENCE [LARGE SCALE GENOMIC DNA]</scope>
    <source>
        <strain evidence="9 10">Mpkobe</strain>
    </source>
</reference>
<evidence type="ECO:0000256" key="6">
    <source>
        <dbReference type="ARBA" id="ARBA00023136"/>
    </source>
</evidence>
<dbReference type="PANTHER" id="PTHR23501">
    <property type="entry name" value="MAJOR FACILITATOR SUPERFAMILY"/>
    <property type="match status" value="1"/>
</dbReference>
<evidence type="ECO:0000256" key="1">
    <source>
        <dbReference type="ARBA" id="ARBA00004127"/>
    </source>
</evidence>
<evidence type="ECO:0000256" key="4">
    <source>
        <dbReference type="ARBA" id="ARBA00022692"/>
    </source>
</evidence>
<evidence type="ECO:0000256" key="3">
    <source>
        <dbReference type="ARBA" id="ARBA00022475"/>
    </source>
</evidence>
<dbReference type="Gene3D" id="1.20.1720.10">
    <property type="entry name" value="Multidrug resistance protein D"/>
    <property type="match status" value="1"/>
</dbReference>
<feature type="transmembrane region" description="Helical" evidence="7">
    <location>
        <begin position="265"/>
        <end position="287"/>
    </location>
</feature>
<keyword evidence="3" id="KW-1003">Cell membrane</keyword>
<dbReference type="HOGENOM" id="CLU_000960_22_3_6"/>
<dbReference type="InterPro" id="IPR020846">
    <property type="entry name" value="MFS_dom"/>
</dbReference>
<dbReference type="InterPro" id="IPR011701">
    <property type="entry name" value="MFS"/>
</dbReference>
<dbReference type="EMBL" id="AP010872">
    <property type="protein sequence ID" value="BAH83280.1"/>
    <property type="molecule type" value="Genomic_DNA"/>
</dbReference>
<evidence type="ECO:0000256" key="2">
    <source>
        <dbReference type="ARBA" id="ARBA00022448"/>
    </source>
</evidence>
<dbReference type="InterPro" id="IPR036259">
    <property type="entry name" value="MFS_trans_sf"/>
</dbReference>
<evidence type="ECO:0000313" key="10">
    <source>
        <dbReference type="Proteomes" id="UP000061704"/>
    </source>
</evidence>
<feature type="transmembrane region" description="Helical" evidence="7">
    <location>
        <begin position="226"/>
        <end position="244"/>
    </location>
</feature>
<feature type="domain" description="Major facilitator superfamily (MFS) profile" evidence="8">
    <location>
        <begin position="17"/>
        <end position="484"/>
    </location>
</feature>
<dbReference type="Pfam" id="PF07690">
    <property type="entry name" value="MFS_1"/>
    <property type="match status" value="1"/>
</dbReference>
<sequence>MNNNPYLQLKDRDRRWILIACLLTVFMSSVEVTVVSTALPTIITKMGAFVNFGWIVCVYLLTQAVSIPLYGRLADMLGRKIIFIIGISIFLTGSVSCSLCNTIVGLICCRAFQGLGAGAIMPLSVTIIADLYRVTQRARLQGMTSTVWGISAIIGPLISAWLLHNFKWSIVFLINVPIGLVAILILIYWLPDYKVTKIDHLNLSGCLLLVVCISSLLIAVLQNNQLGYWMLLLLIISLVAGLMFKHNEQTAKVPVFPYIIWQNSAIYLCNIGNVIIGVVMMGVTSFLPTWIQGIANGTLVNVGLILAMMSIGWSLASNLSGPLMHNTSYRFSAQIGSVLLITGSILLVLINTKTSLIQLGLKTFIVGMGMGTISTTFVVSVQNHTHQNVRGICTASIMFSRIFGSALGTALMGAVLHYNLVRLLPEIHDPIKQIISVDYRHLLSINDLEKVVSQVALSLHRVFIVGLLTSLITLWIACKLPNSKPE</sequence>
<keyword evidence="5 7" id="KW-1133">Transmembrane helix</keyword>
<feature type="transmembrane region" description="Helical" evidence="7">
    <location>
        <begin position="16"/>
        <end position="43"/>
    </location>
</feature>
<dbReference type="GO" id="GO:0022857">
    <property type="term" value="F:transmembrane transporter activity"/>
    <property type="evidence" value="ECO:0007669"/>
    <property type="project" value="InterPro"/>
</dbReference>
<feature type="transmembrane region" description="Helical" evidence="7">
    <location>
        <begin position="170"/>
        <end position="189"/>
    </location>
</feature>
<keyword evidence="10" id="KW-1185">Reference proteome</keyword>
<dbReference type="GO" id="GO:0005886">
    <property type="term" value="C:plasma membrane"/>
    <property type="evidence" value="ECO:0007669"/>
    <property type="project" value="TreeGrafter"/>
</dbReference>
<feature type="transmembrane region" description="Helical" evidence="7">
    <location>
        <begin position="49"/>
        <end position="70"/>
    </location>
</feature>
<feature type="transmembrane region" description="Helical" evidence="7">
    <location>
        <begin position="201"/>
        <end position="220"/>
    </location>
</feature>
<feature type="transmembrane region" description="Helical" evidence="7">
    <location>
        <begin position="299"/>
        <end position="319"/>
    </location>
</feature>